<comment type="caution">
    <text evidence="4">The sequence shown here is derived from an EMBL/GenBank/DDBJ whole genome shotgun (WGS) entry which is preliminary data.</text>
</comment>
<proteinExistence type="predicted"/>
<feature type="domain" description="Rhodanese" evidence="3">
    <location>
        <begin position="187"/>
        <end position="300"/>
    </location>
</feature>
<gene>
    <name evidence="4" type="ORF">GCM10023165_33490</name>
</gene>
<keyword evidence="2" id="KW-0677">Repeat</keyword>
<reference evidence="5" key="1">
    <citation type="journal article" date="2019" name="Int. J. Syst. Evol. Microbiol.">
        <title>The Global Catalogue of Microorganisms (GCM) 10K type strain sequencing project: providing services to taxonomists for standard genome sequencing and annotation.</title>
        <authorList>
            <consortium name="The Broad Institute Genomics Platform"/>
            <consortium name="The Broad Institute Genome Sequencing Center for Infectious Disease"/>
            <person name="Wu L."/>
            <person name="Ma J."/>
        </authorList>
    </citation>
    <scope>NUCLEOTIDE SEQUENCE [LARGE SCALE GENOMIC DNA]</scope>
    <source>
        <strain evidence="5">JCM 17804</strain>
    </source>
</reference>
<dbReference type="InterPro" id="IPR036873">
    <property type="entry name" value="Rhodanese-like_dom_sf"/>
</dbReference>
<keyword evidence="5" id="KW-1185">Reference proteome</keyword>
<dbReference type="Pfam" id="PF00581">
    <property type="entry name" value="Rhodanese"/>
    <property type="match status" value="2"/>
</dbReference>
<sequence>MAMYTTLISAEELIALQAGGAPLMVFDCSFDLMKPEAGEQHYRAAHIPGAQYANLDTDLSAKHGVPNTRGEVVVAQADEGPPASGGRHPLPSREKFTAWLCSVGFANDMQAVVYDRNGANYCGRLWWMLKWMGHEAVAVLDGGLQAWQAAGGELTAREEPARFQSNFVPGRPLVNLVDTRSVAAHLDQAGQTLIDARAAARYRGEVEPLDPIAGHIPGALNRPFTENLGPDGKFKPAAQLRAEFESLLAGRDPATVVHHCGSGVSAVPNVLAMQIAGLGPTALYAGSWSEWSNTPGLPTRQGADA</sequence>
<dbReference type="CDD" id="cd01448">
    <property type="entry name" value="TST_Repeat_1"/>
    <property type="match status" value="1"/>
</dbReference>
<dbReference type="PROSITE" id="PS50206">
    <property type="entry name" value="RHODANESE_3"/>
    <property type="match status" value="2"/>
</dbReference>
<evidence type="ECO:0000313" key="4">
    <source>
        <dbReference type="EMBL" id="GAA4348042.1"/>
    </source>
</evidence>
<dbReference type="Gene3D" id="3.40.250.10">
    <property type="entry name" value="Rhodanese-like domain"/>
    <property type="match status" value="2"/>
</dbReference>
<dbReference type="SMART" id="SM00450">
    <property type="entry name" value="RHOD"/>
    <property type="match status" value="2"/>
</dbReference>
<feature type="domain" description="Rhodanese" evidence="3">
    <location>
        <begin position="19"/>
        <end position="156"/>
    </location>
</feature>
<keyword evidence="1" id="KW-0808">Transferase</keyword>
<name>A0ABP8HZM9_9BURK</name>
<evidence type="ECO:0000313" key="5">
    <source>
        <dbReference type="Proteomes" id="UP001500975"/>
    </source>
</evidence>
<dbReference type="Proteomes" id="UP001500975">
    <property type="component" value="Unassembled WGS sequence"/>
</dbReference>
<dbReference type="PANTHER" id="PTHR11364">
    <property type="entry name" value="THIOSULFATE SULFERTANSFERASE"/>
    <property type="match status" value="1"/>
</dbReference>
<evidence type="ECO:0000256" key="1">
    <source>
        <dbReference type="ARBA" id="ARBA00022679"/>
    </source>
</evidence>
<protein>
    <submittedName>
        <fullName evidence="4">Sulfurtransferase</fullName>
    </submittedName>
</protein>
<evidence type="ECO:0000259" key="3">
    <source>
        <dbReference type="PROSITE" id="PS50206"/>
    </source>
</evidence>
<accession>A0ABP8HZM9</accession>
<dbReference type="SUPFAM" id="SSF52821">
    <property type="entry name" value="Rhodanese/Cell cycle control phosphatase"/>
    <property type="match status" value="2"/>
</dbReference>
<organism evidence="4 5">
    <name type="scientific">Variovorax defluvii</name>
    <dbReference type="NCBI Taxonomy" id="913761"/>
    <lineage>
        <taxon>Bacteria</taxon>
        <taxon>Pseudomonadati</taxon>
        <taxon>Pseudomonadota</taxon>
        <taxon>Betaproteobacteria</taxon>
        <taxon>Burkholderiales</taxon>
        <taxon>Comamonadaceae</taxon>
        <taxon>Variovorax</taxon>
    </lineage>
</organism>
<evidence type="ECO:0000256" key="2">
    <source>
        <dbReference type="ARBA" id="ARBA00022737"/>
    </source>
</evidence>
<dbReference type="InterPro" id="IPR001763">
    <property type="entry name" value="Rhodanese-like_dom"/>
</dbReference>
<dbReference type="InterPro" id="IPR045078">
    <property type="entry name" value="TST/MPST-like"/>
</dbReference>
<dbReference type="CDD" id="cd01449">
    <property type="entry name" value="TST_Repeat_2"/>
    <property type="match status" value="1"/>
</dbReference>
<dbReference type="PANTHER" id="PTHR11364:SF27">
    <property type="entry name" value="SULFURTRANSFERASE"/>
    <property type="match status" value="1"/>
</dbReference>
<dbReference type="EMBL" id="BAABGJ010000056">
    <property type="protein sequence ID" value="GAA4348042.1"/>
    <property type="molecule type" value="Genomic_DNA"/>
</dbReference>